<dbReference type="PANTHER" id="PTHR15272">
    <property type="entry name" value="CHROMATIN ASSEMBLY FACTOR 1 SUBUNIT A CAF-1 SUBUNIT A"/>
    <property type="match status" value="1"/>
</dbReference>
<evidence type="ECO:0000259" key="8">
    <source>
        <dbReference type="Pfam" id="PF11600"/>
    </source>
</evidence>
<feature type="domain" description="Chromatin assembly factor 1 subunit Cac1-like C-terminal" evidence="10">
    <location>
        <begin position="725"/>
        <end position="775"/>
    </location>
</feature>
<proteinExistence type="predicted"/>
<evidence type="ECO:0000256" key="4">
    <source>
        <dbReference type="ARBA" id="ARBA00023186"/>
    </source>
</evidence>
<comment type="subcellular location">
    <subcellularLocation>
        <location evidence="1">Nucleus</location>
    </subcellularLocation>
</comment>
<dbReference type="InterPro" id="IPR021644">
    <property type="entry name" value="CAF-1_p150_acidic"/>
</dbReference>
<dbReference type="Pfam" id="PF12253">
    <property type="entry name" value="CAF1A_dimeriz"/>
    <property type="match status" value="1"/>
</dbReference>
<feature type="region of interest" description="Disordered" evidence="7">
    <location>
        <begin position="812"/>
        <end position="842"/>
    </location>
</feature>
<dbReference type="Pfam" id="PF21796">
    <property type="entry name" value="Cac1_C"/>
    <property type="match status" value="1"/>
</dbReference>
<keyword evidence="2" id="KW-0235">DNA replication</keyword>
<feature type="region of interest" description="Disordered" evidence="7">
    <location>
        <begin position="268"/>
        <end position="333"/>
    </location>
</feature>
<dbReference type="InterPro" id="IPR048800">
    <property type="entry name" value="Cac1-like_C"/>
</dbReference>
<dbReference type="Proteomes" id="UP000504604">
    <property type="component" value="Linkage group LG4"/>
</dbReference>
<dbReference type="GO" id="GO:0033186">
    <property type="term" value="C:CAF-1 complex"/>
    <property type="evidence" value="ECO:0007669"/>
    <property type="project" value="TreeGrafter"/>
</dbReference>
<gene>
    <name evidence="12" type="primary">LOC105161199</name>
</gene>
<feature type="domain" description="Chromatin assembly factor 1 subunit A dimerization" evidence="9">
    <location>
        <begin position="498"/>
        <end position="561"/>
    </location>
</feature>
<keyword evidence="5" id="KW-0234">DNA repair</keyword>
<evidence type="ECO:0000256" key="6">
    <source>
        <dbReference type="ARBA" id="ARBA00023242"/>
    </source>
</evidence>
<evidence type="ECO:0000256" key="3">
    <source>
        <dbReference type="ARBA" id="ARBA00022763"/>
    </source>
</evidence>
<dbReference type="GO" id="GO:0006260">
    <property type="term" value="P:DNA replication"/>
    <property type="evidence" value="ECO:0007669"/>
    <property type="project" value="UniProtKB-KW"/>
</dbReference>
<dbReference type="OrthoDB" id="440676at2759"/>
<keyword evidence="11" id="KW-1185">Reference proteome</keyword>
<keyword evidence="3" id="KW-0227">DNA damage</keyword>
<feature type="compositionally biased region" description="Acidic residues" evidence="7">
    <location>
        <begin position="533"/>
        <end position="549"/>
    </location>
</feature>
<protein>
    <submittedName>
        <fullName evidence="12">Chromatin assembly factor 1 subunit FAS1 isoform X1</fullName>
    </submittedName>
</protein>
<dbReference type="GO" id="GO:0006334">
    <property type="term" value="P:nucleosome assembly"/>
    <property type="evidence" value="ECO:0007669"/>
    <property type="project" value="TreeGrafter"/>
</dbReference>
<sequence>MTEVEPMKIDIGDETKPKISDPDQKKQPLKRKRLGPSLCKASPEEKQAKIDSLRNEISSLVRFCKELVLENRRALLENVEKVGNSSASLNCMIACLMEESDLPLFKLVDEIFEKVKGRTGNGESVTKASVKSTVLMIGQRLCYGVASAEADLLEDEAECALWCWEVRDLKLMPKLVRGPLKVRRTCRKKIQERIKAVLAMINALEKLEDHQTGLQEVRKASAKLDKVLNEANIRLLMENMSWNNGAEMDGKEVKKEEKLLIKEMEKNKRELEKERKKMDRELQKEKLQSERELKRLHSEVEREERRREKEEYEMQKQLKRQQEEAEKDLKRKEKEEAELKEQLALQKQASLMERFLKKNKTTTFPHDNFLNKAPAFVSYSNMVERKSESVTIEMDTVLAQNVGVEAEDIWKSHLTSWRRIGNSIRSNRKVHWGTRQKPKTELVKELKLTANREPTFDDELVVEKLVDGWVDNNVDGRLSGVKVDRPLSNCQEQPRIKQLLQFDKSYRPAFYGVWPRKSQVVKARHPFAKDPNIDYEIDSDEEWEEDEPGESLSDCDKDDEDGITEGHLKGDDEDESEDGFFVPDGYLSENEGVQADEMESDELVEEVRNLPDSQKQIPSEEFCTLLRQQKYLNSLTEHALKKNQPLIISNLMHEKTTLSPAEELTGTEKLERLCLQTLSICPLPDIPSIEISVKNDVIDDDVESSSNKSSPTLLATAAAMLDCNLPQIISVIRSCPHSIGKIVETLHNKFPAISKSQLRSKVREISDFSESGWQVKKGILSKLGLSISPEKKCTKAKSIITFFSKRCLPPSGKTVDLSDTSPQPSRKHASIVHPQQDCTQEH</sequence>
<evidence type="ECO:0000256" key="2">
    <source>
        <dbReference type="ARBA" id="ARBA00022705"/>
    </source>
</evidence>
<dbReference type="Pfam" id="PF11600">
    <property type="entry name" value="CAF1A_acidic"/>
    <property type="match status" value="1"/>
</dbReference>
<feature type="domain" description="Chromatin assembly factor 1 p150 subunit acidic region" evidence="8">
    <location>
        <begin position="250"/>
        <end position="366"/>
    </location>
</feature>
<organism evidence="11 12">
    <name type="scientific">Sesamum indicum</name>
    <name type="common">Oriental sesame</name>
    <name type="synonym">Sesamum orientale</name>
    <dbReference type="NCBI Taxonomy" id="4182"/>
    <lineage>
        <taxon>Eukaryota</taxon>
        <taxon>Viridiplantae</taxon>
        <taxon>Streptophyta</taxon>
        <taxon>Embryophyta</taxon>
        <taxon>Tracheophyta</taxon>
        <taxon>Spermatophyta</taxon>
        <taxon>Magnoliopsida</taxon>
        <taxon>eudicotyledons</taxon>
        <taxon>Gunneridae</taxon>
        <taxon>Pentapetalae</taxon>
        <taxon>asterids</taxon>
        <taxon>lamiids</taxon>
        <taxon>Lamiales</taxon>
        <taxon>Pedaliaceae</taxon>
        <taxon>Sesamum</taxon>
    </lineage>
</organism>
<name>A0A6I9T4R7_SESIN</name>
<feature type="compositionally biased region" description="Basic and acidic residues" evidence="7">
    <location>
        <begin position="1"/>
        <end position="26"/>
    </location>
</feature>
<feature type="region of interest" description="Disordered" evidence="7">
    <location>
        <begin position="531"/>
        <end position="587"/>
    </location>
</feature>
<evidence type="ECO:0000259" key="10">
    <source>
        <dbReference type="Pfam" id="PF21796"/>
    </source>
</evidence>
<dbReference type="InterPro" id="IPR022043">
    <property type="entry name" value="CAF1A_DD"/>
</dbReference>
<evidence type="ECO:0000259" key="9">
    <source>
        <dbReference type="Pfam" id="PF12253"/>
    </source>
</evidence>
<dbReference type="GO" id="GO:0005634">
    <property type="term" value="C:nucleus"/>
    <property type="evidence" value="ECO:0007669"/>
    <property type="project" value="UniProtKB-SubCell"/>
</dbReference>
<dbReference type="AlphaFoldDB" id="A0A6I9T4R7"/>
<keyword evidence="6" id="KW-0539">Nucleus</keyword>
<dbReference type="InParanoid" id="A0A6I9T4R7"/>
<feature type="region of interest" description="Disordered" evidence="7">
    <location>
        <begin position="1"/>
        <end position="45"/>
    </location>
</feature>
<evidence type="ECO:0000256" key="7">
    <source>
        <dbReference type="SAM" id="MobiDB-lite"/>
    </source>
</evidence>
<dbReference type="PANTHER" id="PTHR15272:SF0">
    <property type="entry name" value="CHROMATIN ASSEMBLY FACTOR 1 SUBUNIT A"/>
    <property type="match status" value="1"/>
</dbReference>
<reference evidence="12" key="1">
    <citation type="submission" date="2025-08" db="UniProtKB">
        <authorList>
            <consortium name="RefSeq"/>
        </authorList>
    </citation>
    <scope>IDENTIFICATION</scope>
</reference>
<evidence type="ECO:0000313" key="11">
    <source>
        <dbReference type="Proteomes" id="UP000504604"/>
    </source>
</evidence>
<dbReference type="RefSeq" id="XP_011077117.1">
    <property type="nucleotide sequence ID" value="XM_011078815.2"/>
</dbReference>
<dbReference type="GO" id="GO:0006281">
    <property type="term" value="P:DNA repair"/>
    <property type="evidence" value="ECO:0007669"/>
    <property type="project" value="UniProtKB-KW"/>
</dbReference>
<evidence type="ECO:0000256" key="1">
    <source>
        <dbReference type="ARBA" id="ARBA00004123"/>
    </source>
</evidence>
<keyword evidence="4" id="KW-0143">Chaperone</keyword>
<accession>A0A6I9T4R7</accession>
<dbReference type="FunCoup" id="A0A6I9T4R7">
    <property type="interactions" value="596"/>
</dbReference>
<dbReference type="GeneID" id="105161199"/>
<dbReference type="KEGG" id="sind:105161199"/>
<evidence type="ECO:0000313" key="12">
    <source>
        <dbReference type="RefSeq" id="XP_011077117.1"/>
    </source>
</evidence>
<evidence type="ECO:0000256" key="5">
    <source>
        <dbReference type="ARBA" id="ARBA00023204"/>
    </source>
</evidence>